<dbReference type="RefSeq" id="WP_319690853.1">
    <property type="nucleotide sequence ID" value="NZ_JARAWN010000046.1"/>
</dbReference>
<evidence type="ECO:0008006" key="4">
    <source>
        <dbReference type="Google" id="ProtNLM"/>
    </source>
</evidence>
<comment type="caution">
    <text evidence="2">The sequence shown here is derived from an EMBL/GenBank/DDBJ whole genome shotgun (WGS) entry which is preliminary data.</text>
</comment>
<accession>A0AAJ2PNH6</accession>
<proteinExistence type="predicted"/>
<organism evidence="2 3">
    <name type="scientific">Streptomyces europaeiscabiei</name>
    <dbReference type="NCBI Taxonomy" id="146819"/>
    <lineage>
        <taxon>Bacteria</taxon>
        <taxon>Bacillati</taxon>
        <taxon>Actinomycetota</taxon>
        <taxon>Actinomycetes</taxon>
        <taxon>Kitasatosporales</taxon>
        <taxon>Streptomycetaceae</taxon>
        <taxon>Streptomyces</taxon>
    </lineage>
</organism>
<feature type="transmembrane region" description="Helical" evidence="1">
    <location>
        <begin position="6"/>
        <end position="24"/>
    </location>
</feature>
<keyword evidence="1" id="KW-1133">Transmembrane helix</keyword>
<reference evidence="2" key="1">
    <citation type="journal article" date="2023" name="Microb. Genom.">
        <title>Mesoterricola silvestris gen. nov., sp. nov., Mesoterricola sediminis sp. nov., Geothrix oryzae sp. nov., Geothrix edaphica sp. nov., Geothrix rubra sp. nov., and Geothrix limicola sp. nov., six novel members of Acidobacteriota isolated from soils.</title>
        <authorList>
            <person name="Weisberg A.J."/>
            <person name="Pearce E."/>
            <person name="Kramer C.G."/>
            <person name="Chang J.H."/>
            <person name="Clarke C.R."/>
        </authorList>
    </citation>
    <scope>NUCLEOTIDE SEQUENCE</scope>
    <source>
        <strain evidence="2">ND06-05F</strain>
    </source>
</reference>
<evidence type="ECO:0000313" key="3">
    <source>
        <dbReference type="Proteomes" id="UP001273589"/>
    </source>
</evidence>
<evidence type="ECO:0000256" key="1">
    <source>
        <dbReference type="SAM" id="Phobius"/>
    </source>
</evidence>
<dbReference type="AlphaFoldDB" id="A0AAJ2PNH6"/>
<sequence>MSYGFGFFGLIFLALGAVILRNDLRRWRNAVFATGIVEEKIFKPGRSTPAGVVVAYTSQDGATRQVSLALPAEHAPVAVGDPFEIVYDPTDLRQVSRAAAHDPGSRPRFNALIVLGVLFLAGAAIFLAIGI</sequence>
<protein>
    <recommendedName>
        <fullName evidence="4">DUF3592 domain-containing protein</fullName>
    </recommendedName>
</protein>
<feature type="transmembrane region" description="Helical" evidence="1">
    <location>
        <begin position="109"/>
        <end position="129"/>
    </location>
</feature>
<evidence type="ECO:0000313" key="2">
    <source>
        <dbReference type="EMBL" id="MDX3130251.1"/>
    </source>
</evidence>
<dbReference type="EMBL" id="JARAWN010000046">
    <property type="protein sequence ID" value="MDX3130251.1"/>
    <property type="molecule type" value="Genomic_DNA"/>
</dbReference>
<gene>
    <name evidence="2" type="ORF">PV367_10700</name>
</gene>
<keyword evidence="1" id="KW-0472">Membrane</keyword>
<name>A0AAJ2PNH6_9ACTN</name>
<keyword evidence="1" id="KW-0812">Transmembrane</keyword>
<dbReference type="Proteomes" id="UP001273589">
    <property type="component" value="Unassembled WGS sequence"/>
</dbReference>